<evidence type="ECO:0000256" key="4">
    <source>
        <dbReference type="ARBA" id="ARBA00022771"/>
    </source>
</evidence>
<organism evidence="12">
    <name type="scientific">Oppiella nova</name>
    <dbReference type="NCBI Taxonomy" id="334625"/>
    <lineage>
        <taxon>Eukaryota</taxon>
        <taxon>Metazoa</taxon>
        <taxon>Ecdysozoa</taxon>
        <taxon>Arthropoda</taxon>
        <taxon>Chelicerata</taxon>
        <taxon>Arachnida</taxon>
        <taxon>Acari</taxon>
        <taxon>Acariformes</taxon>
        <taxon>Sarcoptiformes</taxon>
        <taxon>Oribatida</taxon>
        <taxon>Brachypylina</taxon>
        <taxon>Oppioidea</taxon>
        <taxon>Oppiidae</taxon>
        <taxon>Oppiella</taxon>
    </lineage>
</organism>
<evidence type="ECO:0000259" key="11">
    <source>
        <dbReference type="PROSITE" id="PS50157"/>
    </source>
</evidence>
<name>A0A7R9M8F7_9ACAR</name>
<gene>
    <name evidence="12" type="ORF">ONB1V03_LOCUS12160</name>
</gene>
<comment type="subcellular location">
    <subcellularLocation>
        <location evidence="1">Nucleus</location>
    </subcellularLocation>
</comment>
<dbReference type="PROSITE" id="PS00028">
    <property type="entry name" value="ZINC_FINGER_C2H2_1"/>
    <property type="match status" value="3"/>
</dbReference>
<keyword evidence="4 10" id="KW-0863">Zinc-finger</keyword>
<dbReference type="InterPro" id="IPR036236">
    <property type="entry name" value="Znf_C2H2_sf"/>
</dbReference>
<evidence type="ECO:0000313" key="12">
    <source>
        <dbReference type="EMBL" id="CAD7655517.1"/>
    </source>
</evidence>
<dbReference type="GO" id="GO:0000981">
    <property type="term" value="F:DNA-binding transcription factor activity, RNA polymerase II-specific"/>
    <property type="evidence" value="ECO:0007669"/>
    <property type="project" value="TreeGrafter"/>
</dbReference>
<dbReference type="GO" id="GO:0045944">
    <property type="term" value="P:positive regulation of transcription by RNA polymerase II"/>
    <property type="evidence" value="ECO:0007669"/>
    <property type="project" value="UniProtKB-ARBA"/>
</dbReference>
<keyword evidence="7" id="KW-0238">DNA-binding</keyword>
<reference evidence="12" key="1">
    <citation type="submission" date="2020-11" db="EMBL/GenBank/DDBJ databases">
        <authorList>
            <person name="Tran Van P."/>
        </authorList>
    </citation>
    <scope>NUCLEOTIDE SEQUENCE</scope>
</reference>
<keyword evidence="2" id="KW-0479">Metal-binding</keyword>
<dbReference type="FunFam" id="3.30.160.60:FF:001840">
    <property type="entry name" value="Paternally-expressed gene 3 protein"/>
    <property type="match status" value="1"/>
</dbReference>
<accession>A0A7R9M8F7</accession>
<keyword evidence="9" id="KW-0539">Nucleus</keyword>
<evidence type="ECO:0000256" key="8">
    <source>
        <dbReference type="ARBA" id="ARBA00023163"/>
    </source>
</evidence>
<dbReference type="AlphaFoldDB" id="A0A7R9M8F7"/>
<evidence type="ECO:0000256" key="3">
    <source>
        <dbReference type="ARBA" id="ARBA00022737"/>
    </source>
</evidence>
<dbReference type="SUPFAM" id="SSF57667">
    <property type="entry name" value="beta-beta-alpha zinc fingers"/>
    <property type="match status" value="2"/>
</dbReference>
<dbReference type="FunFam" id="3.30.160.60:FF:000322">
    <property type="entry name" value="GDNF-inducible zinc finger protein 1"/>
    <property type="match status" value="1"/>
</dbReference>
<feature type="domain" description="C2H2-type" evidence="11">
    <location>
        <begin position="200"/>
        <end position="228"/>
    </location>
</feature>
<keyword evidence="8" id="KW-0804">Transcription</keyword>
<sequence>MIPQLDDQNTRKQFDLIASDNHRVIAELSHELRQYTLAVSADTGGSHAMDTRPMRPTGDEMVATNNECTPTEHTSADRTRRCSWPGCSYSTRFSANMTRHLYVHSGEKPYVCDWPQCHKRYQQSSALVTHKRTHVNAKPFACDWIGCDYRTNNRCSLPAHRRTHYGIKAFACDWPQCSVTCSTRTHLRDHRLIHTKDKPFKCDVCEQSFSKKSNMTAHKLSVHLGVKRVRNKNNCDPEVNQLFQ</sequence>
<dbReference type="PANTHER" id="PTHR19818:SF139">
    <property type="entry name" value="PAIR-RULE PROTEIN ODD-PAIRED"/>
    <property type="match status" value="1"/>
</dbReference>
<feature type="domain" description="C2H2-type" evidence="11">
    <location>
        <begin position="80"/>
        <end position="109"/>
    </location>
</feature>
<evidence type="ECO:0000256" key="1">
    <source>
        <dbReference type="ARBA" id="ARBA00004123"/>
    </source>
</evidence>
<protein>
    <recommendedName>
        <fullName evidence="11">C2H2-type domain-containing protein</fullName>
    </recommendedName>
</protein>
<dbReference type="GO" id="GO:0000978">
    <property type="term" value="F:RNA polymerase II cis-regulatory region sequence-specific DNA binding"/>
    <property type="evidence" value="ECO:0007669"/>
    <property type="project" value="TreeGrafter"/>
</dbReference>
<dbReference type="Proteomes" id="UP000728032">
    <property type="component" value="Unassembled WGS sequence"/>
</dbReference>
<feature type="domain" description="C2H2-type" evidence="11">
    <location>
        <begin position="140"/>
        <end position="169"/>
    </location>
</feature>
<dbReference type="InterPro" id="IPR013087">
    <property type="entry name" value="Znf_C2H2_type"/>
</dbReference>
<evidence type="ECO:0000256" key="10">
    <source>
        <dbReference type="PROSITE-ProRule" id="PRU00042"/>
    </source>
</evidence>
<evidence type="ECO:0000256" key="5">
    <source>
        <dbReference type="ARBA" id="ARBA00022833"/>
    </source>
</evidence>
<keyword evidence="6" id="KW-0805">Transcription regulation</keyword>
<dbReference type="GO" id="GO:0008270">
    <property type="term" value="F:zinc ion binding"/>
    <property type="evidence" value="ECO:0007669"/>
    <property type="project" value="UniProtKB-KW"/>
</dbReference>
<evidence type="ECO:0000313" key="13">
    <source>
        <dbReference type="Proteomes" id="UP000728032"/>
    </source>
</evidence>
<dbReference type="InterPro" id="IPR050329">
    <property type="entry name" value="GLI_C2H2-zinc-finger"/>
</dbReference>
<dbReference type="SMART" id="SM00355">
    <property type="entry name" value="ZnF_C2H2"/>
    <property type="match status" value="5"/>
</dbReference>
<evidence type="ECO:0000256" key="6">
    <source>
        <dbReference type="ARBA" id="ARBA00023015"/>
    </source>
</evidence>
<evidence type="ECO:0000256" key="2">
    <source>
        <dbReference type="ARBA" id="ARBA00022723"/>
    </source>
</evidence>
<dbReference type="EMBL" id="CAJPVJ010009613">
    <property type="protein sequence ID" value="CAG2172704.1"/>
    <property type="molecule type" value="Genomic_DNA"/>
</dbReference>
<dbReference type="GO" id="GO:0005634">
    <property type="term" value="C:nucleus"/>
    <property type="evidence" value="ECO:0007669"/>
    <property type="project" value="UniProtKB-SubCell"/>
</dbReference>
<feature type="domain" description="C2H2-type" evidence="11">
    <location>
        <begin position="170"/>
        <end position="199"/>
    </location>
</feature>
<keyword evidence="3" id="KW-0677">Repeat</keyword>
<keyword evidence="13" id="KW-1185">Reference proteome</keyword>
<dbReference type="EMBL" id="OC924438">
    <property type="protein sequence ID" value="CAD7655517.1"/>
    <property type="molecule type" value="Genomic_DNA"/>
</dbReference>
<evidence type="ECO:0000256" key="9">
    <source>
        <dbReference type="ARBA" id="ARBA00023242"/>
    </source>
</evidence>
<dbReference type="Pfam" id="PF00096">
    <property type="entry name" value="zf-C2H2"/>
    <property type="match status" value="2"/>
</dbReference>
<dbReference type="PANTHER" id="PTHR19818">
    <property type="entry name" value="ZINC FINGER PROTEIN ZIC AND GLI"/>
    <property type="match status" value="1"/>
</dbReference>
<feature type="domain" description="C2H2-type" evidence="11">
    <location>
        <begin position="110"/>
        <end position="139"/>
    </location>
</feature>
<dbReference type="OrthoDB" id="6502153at2759"/>
<evidence type="ECO:0000256" key="7">
    <source>
        <dbReference type="ARBA" id="ARBA00023125"/>
    </source>
</evidence>
<keyword evidence="5" id="KW-0862">Zinc</keyword>
<dbReference type="PROSITE" id="PS50157">
    <property type="entry name" value="ZINC_FINGER_C2H2_2"/>
    <property type="match status" value="5"/>
</dbReference>
<proteinExistence type="predicted"/>
<dbReference type="Gene3D" id="3.30.160.60">
    <property type="entry name" value="Classic Zinc Finger"/>
    <property type="match status" value="5"/>
</dbReference>